<dbReference type="RefSeq" id="WP_212495374.1">
    <property type="nucleotide sequence ID" value="NZ_JAFCJH010000076.1"/>
</dbReference>
<evidence type="ECO:0000313" key="2">
    <source>
        <dbReference type="Proteomes" id="UP001315278"/>
    </source>
</evidence>
<organism evidence="1 2">
    <name type="scientific">Bradyrhizobium jicamae</name>
    <dbReference type="NCBI Taxonomy" id="280332"/>
    <lineage>
        <taxon>Bacteria</taxon>
        <taxon>Pseudomonadati</taxon>
        <taxon>Pseudomonadota</taxon>
        <taxon>Alphaproteobacteria</taxon>
        <taxon>Hyphomicrobiales</taxon>
        <taxon>Nitrobacteraceae</taxon>
        <taxon>Bradyrhizobium</taxon>
    </lineage>
</organism>
<evidence type="ECO:0000313" key="1">
    <source>
        <dbReference type="EMBL" id="MBR0801272.1"/>
    </source>
</evidence>
<name>A0ABS5FWU9_9BRAD</name>
<dbReference type="EMBL" id="JAFCJH010000076">
    <property type="protein sequence ID" value="MBR0801272.1"/>
    <property type="molecule type" value="Genomic_DNA"/>
</dbReference>
<protein>
    <submittedName>
        <fullName evidence="1">Uncharacterized protein</fullName>
    </submittedName>
</protein>
<dbReference type="Proteomes" id="UP001315278">
    <property type="component" value="Unassembled WGS sequence"/>
</dbReference>
<gene>
    <name evidence="1" type="ORF">JQ615_38580</name>
</gene>
<accession>A0ABS5FWU9</accession>
<reference evidence="2" key="1">
    <citation type="journal article" date="2021" name="ISME J.">
        <title>Evolutionary origin and ecological implication of a unique nif island in free-living Bradyrhizobium lineages.</title>
        <authorList>
            <person name="Tao J."/>
        </authorList>
    </citation>
    <scope>NUCLEOTIDE SEQUENCE [LARGE SCALE GENOMIC DNA]</scope>
    <source>
        <strain evidence="2">SZCCT0434</strain>
    </source>
</reference>
<comment type="caution">
    <text evidence="1">The sequence shown here is derived from an EMBL/GenBank/DDBJ whole genome shotgun (WGS) entry which is preliminary data.</text>
</comment>
<sequence>MSDVAIKGATSRERAQAFLSCEDIVSLFSEALFDAAVAQRARGKWICDSDARQFAVAQTFSSN</sequence>
<keyword evidence="2" id="KW-1185">Reference proteome</keyword>
<proteinExistence type="predicted"/>